<evidence type="ECO:0000256" key="1">
    <source>
        <dbReference type="ARBA" id="ARBA00004141"/>
    </source>
</evidence>
<keyword evidence="4 5" id="KW-0472">Membrane</keyword>
<dbReference type="Pfam" id="PF04932">
    <property type="entry name" value="Wzy_C"/>
    <property type="match status" value="1"/>
</dbReference>
<feature type="transmembrane region" description="Helical" evidence="5">
    <location>
        <begin position="293"/>
        <end position="316"/>
    </location>
</feature>
<sequence length="544" mass="58653">MIRSPIDKLFVLLLRARAERPRGAAAMAHAPGEEVAFDAEARVERRRHPLMALRGLADWSVAALFFAIVSFAALPMGANRDWAWAPIGVMLGVLAVLVAAGVGTRKGFEVSEAERKPLLAVAACFALFVLFGPFQMSTMAPLSGSAWLYEAAARLLGSAHAPVPDLAIDAARNTLLKCLTCGAIFLTARALCRDRDRARLLLMMFIAGAVLVVAYGVLMQVTTHSCYLGGYLKKVGGYELSNRCVMSGTFVSSNSFGSYCGMGMVAAMALIFAGRRRKGDMPYGYDEDDEEGIIASLTGFRVTMLAVCLLLLGGLLFSASRAGLAATLASAAAPTVLMLRGRWRSRPDLVRLFVAISAVVGIIVLVIAGNTIIDKAIRASDGGDRMQIWRASLQAVRMSPWLGWGLGSYADIYAIVQPMTLPVPNDLAHSTPLETMVEVGVPMALMALPSCSSRGAYRFTGPQRGDARIAICPELPSPWRPCRSFIQWSISACRCRLSASWSAPFSAWDGRKHLAAGKDQEATLRRGSRLNYRHCDRNRMLGGA</sequence>
<evidence type="ECO:0000313" key="8">
    <source>
        <dbReference type="Proteomes" id="UP001198862"/>
    </source>
</evidence>
<keyword evidence="3 5" id="KW-1133">Transmembrane helix</keyword>
<organism evidence="7 8">
    <name type="scientific">Reyranella aquatilis</name>
    <dbReference type="NCBI Taxonomy" id="2035356"/>
    <lineage>
        <taxon>Bacteria</taxon>
        <taxon>Pseudomonadati</taxon>
        <taxon>Pseudomonadota</taxon>
        <taxon>Alphaproteobacteria</taxon>
        <taxon>Hyphomicrobiales</taxon>
        <taxon>Reyranellaceae</taxon>
        <taxon>Reyranella</taxon>
    </lineage>
</organism>
<dbReference type="Proteomes" id="UP001198862">
    <property type="component" value="Unassembled WGS sequence"/>
</dbReference>
<comment type="caution">
    <text evidence="7">The sequence shown here is derived from an EMBL/GenBank/DDBJ whole genome shotgun (WGS) entry which is preliminary data.</text>
</comment>
<feature type="transmembrane region" description="Helical" evidence="5">
    <location>
        <begin position="352"/>
        <end position="373"/>
    </location>
</feature>
<evidence type="ECO:0000313" key="7">
    <source>
        <dbReference type="EMBL" id="MCC8430121.1"/>
    </source>
</evidence>
<proteinExistence type="predicted"/>
<feature type="transmembrane region" description="Helical" evidence="5">
    <location>
        <begin position="322"/>
        <end position="340"/>
    </location>
</feature>
<evidence type="ECO:0000256" key="5">
    <source>
        <dbReference type="SAM" id="Phobius"/>
    </source>
</evidence>
<evidence type="ECO:0000256" key="4">
    <source>
        <dbReference type="ARBA" id="ARBA00023136"/>
    </source>
</evidence>
<feature type="transmembrane region" description="Helical" evidence="5">
    <location>
        <begin position="256"/>
        <end position="273"/>
    </location>
</feature>
<dbReference type="InterPro" id="IPR051533">
    <property type="entry name" value="WaaL-like"/>
</dbReference>
<dbReference type="GO" id="GO:0016874">
    <property type="term" value="F:ligase activity"/>
    <property type="evidence" value="ECO:0007669"/>
    <property type="project" value="UniProtKB-KW"/>
</dbReference>
<dbReference type="EMBL" id="JAJISD010000005">
    <property type="protein sequence ID" value="MCC8430121.1"/>
    <property type="molecule type" value="Genomic_DNA"/>
</dbReference>
<dbReference type="PANTHER" id="PTHR37422">
    <property type="entry name" value="TEICHURONIC ACID BIOSYNTHESIS PROTEIN TUAE"/>
    <property type="match status" value="1"/>
</dbReference>
<name>A0ABS8KVL1_9HYPH</name>
<feature type="transmembrane region" description="Helical" evidence="5">
    <location>
        <begin position="116"/>
        <end position="134"/>
    </location>
</feature>
<feature type="transmembrane region" description="Helical" evidence="5">
    <location>
        <begin position="174"/>
        <end position="192"/>
    </location>
</feature>
<evidence type="ECO:0000259" key="6">
    <source>
        <dbReference type="Pfam" id="PF04932"/>
    </source>
</evidence>
<comment type="subcellular location">
    <subcellularLocation>
        <location evidence="1">Membrane</location>
        <topology evidence="1">Multi-pass membrane protein</topology>
    </subcellularLocation>
</comment>
<accession>A0ABS8KVL1</accession>
<evidence type="ECO:0000256" key="3">
    <source>
        <dbReference type="ARBA" id="ARBA00022989"/>
    </source>
</evidence>
<feature type="transmembrane region" description="Helical" evidence="5">
    <location>
        <begin position="56"/>
        <end position="76"/>
    </location>
</feature>
<evidence type="ECO:0000256" key="2">
    <source>
        <dbReference type="ARBA" id="ARBA00022692"/>
    </source>
</evidence>
<feature type="transmembrane region" description="Helical" evidence="5">
    <location>
        <begin position="82"/>
        <end position="104"/>
    </location>
</feature>
<keyword evidence="8" id="KW-1185">Reference proteome</keyword>
<keyword evidence="2 5" id="KW-0812">Transmembrane</keyword>
<reference evidence="7 8" key="1">
    <citation type="submission" date="2021-11" db="EMBL/GenBank/DDBJ databases">
        <authorList>
            <person name="Lee D.-H."/>
            <person name="Kim S.-B."/>
        </authorList>
    </citation>
    <scope>NUCLEOTIDE SEQUENCE [LARGE SCALE GENOMIC DNA]</scope>
    <source>
        <strain evidence="7 8">KCTC 52223</strain>
    </source>
</reference>
<feature type="transmembrane region" description="Helical" evidence="5">
    <location>
        <begin position="199"/>
        <end position="218"/>
    </location>
</feature>
<gene>
    <name evidence="7" type="ORF">LJ725_14190</name>
</gene>
<dbReference type="InterPro" id="IPR007016">
    <property type="entry name" value="O-antigen_ligase-rel_domated"/>
</dbReference>
<feature type="domain" description="O-antigen ligase-related" evidence="6">
    <location>
        <begin position="307"/>
        <end position="446"/>
    </location>
</feature>
<dbReference type="PANTHER" id="PTHR37422:SF23">
    <property type="entry name" value="TEICHURONIC ACID BIOSYNTHESIS PROTEIN TUAE"/>
    <property type="match status" value="1"/>
</dbReference>
<dbReference type="RefSeq" id="WP_230551307.1">
    <property type="nucleotide sequence ID" value="NZ_JAJISD010000005.1"/>
</dbReference>
<keyword evidence="7" id="KW-0436">Ligase</keyword>
<protein>
    <submittedName>
        <fullName evidence="7">O-antigen ligase family protein</fullName>
    </submittedName>
</protein>